<accession>A0ABW2D749</accession>
<dbReference type="InterPro" id="IPR029030">
    <property type="entry name" value="Caspase-like_dom_sf"/>
</dbReference>
<evidence type="ECO:0000313" key="3">
    <source>
        <dbReference type="Proteomes" id="UP001596470"/>
    </source>
</evidence>
<dbReference type="Pfam" id="PF00656">
    <property type="entry name" value="Peptidase_C14"/>
    <property type="match status" value="1"/>
</dbReference>
<feature type="domain" description="Peptidase C14 caspase" evidence="1">
    <location>
        <begin position="7"/>
        <end position="218"/>
    </location>
</feature>
<dbReference type="NCBIfam" id="NF047832">
    <property type="entry name" value="caspase_w_EACC1"/>
    <property type="match status" value="1"/>
</dbReference>
<dbReference type="Proteomes" id="UP001596470">
    <property type="component" value="Unassembled WGS sequence"/>
</dbReference>
<evidence type="ECO:0000259" key="1">
    <source>
        <dbReference type="Pfam" id="PF00656"/>
    </source>
</evidence>
<comment type="caution">
    <text evidence="2">The sequence shown here is derived from an EMBL/GenBank/DDBJ whole genome shotgun (WGS) entry which is preliminary data.</text>
</comment>
<evidence type="ECO:0000313" key="2">
    <source>
        <dbReference type="EMBL" id="MFC6958177.1"/>
    </source>
</evidence>
<dbReference type="EMBL" id="JBHSYS010000003">
    <property type="protein sequence ID" value="MFC6958177.1"/>
    <property type="molecule type" value="Genomic_DNA"/>
</dbReference>
<name>A0ABW2D749_9ACTN</name>
<protein>
    <submittedName>
        <fullName evidence="2">Caspase domain-containing protein</fullName>
    </submittedName>
</protein>
<dbReference type="RefSeq" id="WP_382346454.1">
    <property type="nucleotide sequence ID" value="NZ_JBHMBP010000001.1"/>
</dbReference>
<sequence>MSIARYRAMLIGNALYLRDPVGLPRLRGPGADVAALYEALTDPAVGLFDPDGVEALLDRPAQELHERLERFFIEEATRDDTLLLYYSGHGKIDLNGRLHLCALDSQTSRLHSTSLRYAADIEALIDQSPARSIVTVIDSCHSGAFRGDVAVTATGRGRCVMASAGADQLVRDEVRPDGPSPFTAAFADGLRLAESSGHLTTQELYHYIERDLRSAGVSRPQFRFDGEGSITLARRDTARAPEEPIAAGTPELRPAGLVETPEPAPADFEFPAARDQVSDLLRRSLRAALDEPDEEDEVPATAYLFFLRAGPLDERWCAEVLTAMPRGELKEAAVEGYVQGLAALDGDLPPHLTALFKERPFGMTARIAAARGLGEDRSRLATDLLGSAREEIEHVGGDRFELRGLTTLLIALLSAHDPRFAAMVDPEAFPPQLLSATRTAFPERERWYANLVAGLRRALRKVPAASRAETAAETGVRLAPLLPTVALEFLAPDDDLLPDGAFDGETVHDLAAAAAAIHRKHPALAYRLLKVAGRRTDGDTDPDDMLGALLIQFEHSDPADSKLHDLLLHEVELLVTESDGVGFWLVQHHAETLSSTLPWISERLFQLDPDDSRTISSIEEACQRAATVDVEAARRMASAAERMAVSIPKRKARNRAKVGVVRAYAAFSLSDALRVAAGMHQGDNWISVALQYAATIIGKRAPEQIDALIAGLPATENPDRFLSSVVQGIAEADPHRALELVPRLGDPVDRSAALVEVVKALAPSAPGAAADIARSIEDPYYRGQALRKAAICLAATEPAAAEAAARQIPDDPSTLDHKIIVLASLAGRLKSPKRILAVLSEAERLLDMLPDDEMAKAEAARSVGEVHAVFDPAKAARLFASAERYARAIEDDHEYYRSAQLADLMIAWAAVAPARSEDLARRIPTDWTRFDSHVEDAGLAMAHLDPRRAERMLHLMQDEGRRVQASSRLAEKLSRTSTARAERIAMSLPHGRTKALTLLTVAEALCSSTPPP</sequence>
<proteinExistence type="predicted"/>
<reference evidence="3" key="1">
    <citation type="journal article" date="2019" name="Int. J. Syst. Evol. Microbiol.">
        <title>The Global Catalogue of Microorganisms (GCM) 10K type strain sequencing project: providing services to taxonomists for standard genome sequencing and annotation.</title>
        <authorList>
            <consortium name="The Broad Institute Genomics Platform"/>
            <consortium name="The Broad Institute Genome Sequencing Center for Infectious Disease"/>
            <person name="Wu L."/>
            <person name="Ma J."/>
        </authorList>
    </citation>
    <scope>NUCLEOTIDE SEQUENCE [LARGE SCALE GENOMIC DNA]</scope>
    <source>
        <strain evidence="3">KACC 12634</strain>
    </source>
</reference>
<keyword evidence="3" id="KW-1185">Reference proteome</keyword>
<dbReference type="InterPro" id="IPR011600">
    <property type="entry name" value="Pept_C14_caspase"/>
</dbReference>
<dbReference type="Gene3D" id="3.40.50.1460">
    <property type="match status" value="1"/>
</dbReference>
<organism evidence="2 3">
    <name type="scientific">Glycomyces mayteni</name>
    <dbReference type="NCBI Taxonomy" id="543887"/>
    <lineage>
        <taxon>Bacteria</taxon>
        <taxon>Bacillati</taxon>
        <taxon>Actinomycetota</taxon>
        <taxon>Actinomycetes</taxon>
        <taxon>Glycomycetales</taxon>
        <taxon>Glycomycetaceae</taxon>
        <taxon>Glycomyces</taxon>
    </lineage>
</organism>
<dbReference type="SUPFAM" id="SSF52129">
    <property type="entry name" value="Caspase-like"/>
    <property type="match status" value="1"/>
</dbReference>
<gene>
    <name evidence="2" type="ORF">ACFQS3_13305</name>
</gene>